<protein>
    <submittedName>
        <fullName evidence="7">Related to pheromone processing carboxypeptidase (Sxa2)</fullName>
    </submittedName>
</protein>
<dbReference type="EMBL" id="FJVC01000457">
    <property type="protein sequence ID" value="CZT50861.1"/>
    <property type="molecule type" value="Genomic_DNA"/>
</dbReference>
<dbReference type="PANTHER" id="PTHR11802:SF479">
    <property type="entry name" value="CARBOXYPEPTIDASE"/>
    <property type="match status" value="1"/>
</dbReference>
<dbReference type="Gene3D" id="3.40.50.1820">
    <property type="entry name" value="alpha/beta hydrolase"/>
    <property type="match status" value="1"/>
</dbReference>
<dbReference type="InterPro" id="IPR029058">
    <property type="entry name" value="AB_hydrolase_fold"/>
</dbReference>
<keyword evidence="8" id="KW-1185">Reference proteome</keyword>
<feature type="chain" id="PRO_5009448579" evidence="6">
    <location>
        <begin position="25"/>
        <end position="529"/>
    </location>
</feature>
<keyword evidence="6" id="KW-0732">Signal</keyword>
<organism evidence="7 8">
    <name type="scientific">Rhynchosporium secalis</name>
    <name type="common">Barley scald fungus</name>
    <dbReference type="NCBI Taxonomy" id="38038"/>
    <lineage>
        <taxon>Eukaryota</taxon>
        <taxon>Fungi</taxon>
        <taxon>Dikarya</taxon>
        <taxon>Ascomycota</taxon>
        <taxon>Pezizomycotina</taxon>
        <taxon>Leotiomycetes</taxon>
        <taxon>Helotiales</taxon>
        <taxon>Ploettnerulaceae</taxon>
        <taxon>Rhynchosporium</taxon>
    </lineage>
</organism>
<evidence type="ECO:0000256" key="3">
    <source>
        <dbReference type="ARBA" id="ARBA00022670"/>
    </source>
</evidence>
<evidence type="ECO:0000256" key="4">
    <source>
        <dbReference type="ARBA" id="ARBA00022801"/>
    </source>
</evidence>
<dbReference type="InterPro" id="IPR001563">
    <property type="entry name" value="Peptidase_S10"/>
</dbReference>
<comment type="similarity">
    <text evidence="1">Belongs to the peptidase S10 family.</text>
</comment>
<keyword evidence="5" id="KW-0325">Glycoprotein</keyword>
<keyword evidence="2 7" id="KW-0121">Carboxypeptidase</keyword>
<dbReference type="PANTHER" id="PTHR11802">
    <property type="entry name" value="SERINE PROTEASE FAMILY S10 SERINE CARBOXYPEPTIDASE"/>
    <property type="match status" value="1"/>
</dbReference>
<evidence type="ECO:0000313" key="7">
    <source>
        <dbReference type="EMBL" id="CZT50861.1"/>
    </source>
</evidence>
<dbReference type="GO" id="GO:0004185">
    <property type="term" value="F:serine-type carboxypeptidase activity"/>
    <property type="evidence" value="ECO:0007669"/>
    <property type="project" value="InterPro"/>
</dbReference>
<dbReference type="Proteomes" id="UP000177625">
    <property type="component" value="Unassembled WGS sequence"/>
</dbReference>
<evidence type="ECO:0000256" key="5">
    <source>
        <dbReference type="ARBA" id="ARBA00023180"/>
    </source>
</evidence>
<dbReference type="AlphaFoldDB" id="A0A1E1MP85"/>
<evidence type="ECO:0000256" key="6">
    <source>
        <dbReference type="SAM" id="SignalP"/>
    </source>
</evidence>
<name>A0A1E1MP85_RHYSE</name>
<evidence type="ECO:0000256" key="1">
    <source>
        <dbReference type="ARBA" id="ARBA00009431"/>
    </source>
</evidence>
<evidence type="ECO:0000256" key="2">
    <source>
        <dbReference type="ARBA" id="ARBA00022645"/>
    </source>
</evidence>
<dbReference type="PRINTS" id="PR00724">
    <property type="entry name" value="CRBOXYPTASEC"/>
</dbReference>
<keyword evidence="4" id="KW-0378">Hydrolase</keyword>
<reference evidence="8" key="1">
    <citation type="submission" date="2016-03" db="EMBL/GenBank/DDBJ databases">
        <authorList>
            <person name="Guldener U."/>
        </authorList>
    </citation>
    <scope>NUCLEOTIDE SEQUENCE [LARGE SCALE GENOMIC DNA]</scope>
</reference>
<keyword evidence="3" id="KW-0645">Protease</keyword>
<accession>A0A1E1MP85</accession>
<gene>
    <name evidence="7" type="ORF">RSE6_11925</name>
</gene>
<dbReference type="Pfam" id="PF00450">
    <property type="entry name" value="Peptidase_S10"/>
    <property type="match status" value="1"/>
</dbReference>
<feature type="signal peptide" evidence="6">
    <location>
        <begin position="1"/>
        <end position="24"/>
    </location>
</feature>
<dbReference type="SUPFAM" id="SSF53474">
    <property type="entry name" value="alpha/beta-Hydrolases"/>
    <property type="match status" value="1"/>
</dbReference>
<evidence type="ECO:0000313" key="8">
    <source>
        <dbReference type="Proteomes" id="UP000177625"/>
    </source>
</evidence>
<dbReference type="GO" id="GO:0006508">
    <property type="term" value="P:proteolysis"/>
    <property type="evidence" value="ECO:0007669"/>
    <property type="project" value="UniProtKB-KW"/>
</dbReference>
<proteinExistence type="inferred from homology"/>
<sequence length="529" mass="59142">MAARVLRLSLALLAVSTLVPTVFGDVGNNRFIEINRQLRKTKNDAKLASQRLSLEESAVASSTKQQYRFLNNDTNKYLVNSLPLVKGDIGEMYSGNIPINTKDPSRTLFFIFQPTVGPKVDEVTIWLNGGPGCSSLIGFFQENGKFLYAPGMYEPILNEYSYANLTNVLWVEQPVGTGYSTGKVTARNEADVGRDFADFFLNFQKTFGIKKFKIYFTGESYAGMYIPHIANEFLDRNNTDHFDVGGALIIDPCIGDCDYSQVTVPAVPYIQKNNLILGLNDTYLAQLVAQDQKCGFADYRKKYLVFPPSGRQPPTPKDFDSDACDLWSASVEEILRVNPCASVYNILEQCPYKSNIMSDPYPDNPIYFARADVKEALHAPAEQDWSQCASREVFVDGDQSLPPNQKVLPRLIEHTNRVVVTNGDLDYRILNDGVLLAIQNMTWNGKMGFQAEPSQPVVLNLPLLQWADSDAAAGNSELTDGPQGTMGTQHYERGLLWVRANGAGHEQPLYQPRMSYRQLQYVLGRIDKL</sequence>